<accession>A0A127PAP0</accession>
<organism evidence="3">
    <name type="scientific">Collimonas fungivorans</name>
    <dbReference type="NCBI Taxonomy" id="158899"/>
    <lineage>
        <taxon>Bacteria</taxon>
        <taxon>Pseudomonadati</taxon>
        <taxon>Pseudomonadota</taxon>
        <taxon>Betaproteobacteria</taxon>
        <taxon>Burkholderiales</taxon>
        <taxon>Oxalobacteraceae</taxon>
        <taxon>Collimonas</taxon>
    </lineage>
</organism>
<evidence type="ECO:0000313" key="3">
    <source>
        <dbReference type="EMBL" id="AMO94899.1"/>
    </source>
</evidence>
<dbReference type="OrthoDB" id="8724792at2"/>
<evidence type="ECO:0000313" key="4">
    <source>
        <dbReference type="Proteomes" id="UP000072421"/>
    </source>
</evidence>
<dbReference type="EMBL" id="CP013232">
    <property type="protein sequence ID" value="AMO94899.1"/>
    <property type="molecule type" value="Genomic_DNA"/>
</dbReference>
<feature type="compositionally biased region" description="Basic and acidic residues" evidence="1">
    <location>
        <begin position="61"/>
        <end position="96"/>
    </location>
</feature>
<reference evidence="3 4" key="1">
    <citation type="submission" date="2015-11" db="EMBL/GenBank/DDBJ databases">
        <title>Exploring the genomic traits of fungus-feeding bacterial genus Collimonas.</title>
        <authorList>
            <person name="Song C."/>
            <person name="Schmidt R."/>
            <person name="de Jager V."/>
            <person name="Krzyzanowska D."/>
            <person name="Jongedijk E."/>
            <person name="Cankar K."/>
            <person name="Beekwilder J."/>
            <person name="van Veen A."/>
            <person name="de Boer W."/>
            <person name="van Veen J.A."/>
            <person name="Garbeva P."/>
        </authorList>
    </citation>
    <scope>NUCLEOTIDE SEQUENCE [LARGE SCALE GENOMIC DNA]</scope>
    <source>
        <strain evidence="3 4">Ter6</strain>
    </source>
</reference>
<dbReference type="PATRIC" id="fig|158899.10.peg.2208"/>
<protein>
    <submittedName>
        <fullName evidence="3">Uncharacterized protein</fullName>
    </submittedName>
</protein>
<feature type="compositionally biased region" description="Basic and acidic residues" evidence="1">
    <location>
        <begin position="24"/>
        <end position="38"/>
    </location>
</feature>
<sequence>MMKMFRKISVCLLLLSAMMSASARSDRMADDRGGDRRAPPPSQYEPRRGQAPDEQWQNRGRGSDPNEGRGRMSPDERRALRQQIDRAGRDIYPPRR</sequence>
<evidence type="ECO:0000256" key="1">
    <source>
        <dbReference type="SAM" id="MobiDB-lite"/>
    </source>
</evidence>
<dbReference type="RefSeq" id="WP_061539832.1">
    <property type="nucleotide sequence ID" value="NZ_CP013232.1"/>
</dbReference>
<evidence type="ECO:0000256" key="2">
    <source>
        <dbReference type="SAM" id="SignalP"/>
    </source>
</evidence>
<feature type="chain" id="PRO_5007276770" evidence="2">
    <location>
        <begin position="24"/>
        <end position="96"/>
    </location>
</feature>
<feature type="region of interest" description="Disordered" evidence="1">
    <location>
        <begin position="21"/>
        <end position="96"/>
    </location>
</feature>
<dbReference type="Proteomes" id="UP000072421">
    <property type="component" value="Chromosome"/>
</dbReference>
<feature type="signal peptide" evidence="2">
    <location>
        <begin position="1"/>
        <end position="23"/>
    </location>
</feature>
<keyword evidence="2" id="KW-0732">Signal</keyword>
<dbReference type="AlphaFoldDB" id="A0A127PAP0"/>
<gene>
    <name evidence="3" type="ORF">CFter6_2211</name>
</gene>
<proteinExistence type="predicted"/>
<name>A0A127PAP0_9BURK</name>